<comment type="caution">
    <text evidence="2">The sequence shown here is derived from an EMBL/GenBank/DDBJ whole genome shotgun (WGS) entry which is preliminary data.</text>
</comment>
<feature type="transmembrane region" description="Helical" evidence="1">
    <location>
        <begin position="78"/>
        <end position="97"/>
    </location>
</feature>
<feature type="transmembrane region" description="Helical" evidence="1">
    <location>
        <begin position="182"/>
        <end position="201"/>
    </location>
</feature>
<feature type="transmembrane region" description="Helical" evidence="1">
    <location>
        <begin position="152"/>
        <end position="175"/>
    </location>
</feature>
<reference evidence="2 3" key="1">
    <citation type="submission" date="2018-10" db="EMBL/GenBank/DDBJ databases">
        <title>Isolation, diversity and antifungal activity of actinobacteria from wheat.</title>
        <authorList>
            <person name="Han C."/>
        </authorList>
    </citation>
    <scope>NUCLEOTIDE SEQUENCE [LARGE SCALE GENOMIC DNA]</scope>
    <source>
        <strain evidence="2 3">NEAU-YY56</strain>
    </source>
</reference>
<dbReference type="RefSeq" id="WP_122150726.1">
    <property type="nucleotide sequence ID" value="NZ_RFFI01000110.1"/>
</dbReference>
<dbReference type="OrthoDB" id="4141383at2"/>
<feature type="transmembrane region" description="Helical" evidence="1">
    <location>
        <begin position="207"/>
        <end position="225"/>
    </location>
</feature>
<evidence type="ECO:0000256" key="1">
    <source>
        <dbReference type="SAM" id="Phobius"/>
    </source>
</evidence>
<gene>
    <name evidence="2" type="ORF">EBM89_16405</name>
</gene>
<keyword evidence="1" id="KW-1133">Transmembrane helix</keyword>
<feature type="transmembrane region" description="Helical" evidence="1">
    <location>
        <begin position="299"/>
        <end position="320"/>
    </location>
</feature>
<protein>
    <submittedName>
        <fullName evidence="2">Uncharacterized protein</fullName>
    </submittedName>
</protein>
<keyword evidence="3" id="KW-1185">Reference proteome</keyword>
<dbReference type="Proteomes" id="UP000269289">
    <property type="component" value="Unassembled WGS sequence"/>
</dbReference>
<keyword evidence="1" id="KW-0472">Membrane</keyword>
<dbReference type="EMBL" id="RFFI01000110">
    <property type="protein sequence ID" value="RMI05130.1"/>
    <property type="molecule type" value="Genomic_DNA"/>
</dbReference>
<feature type="transmembrane region" description="Helical" evidence="1">
    <location>
        <begin position="127"/>
        <end position="146"/>
    </location>
</feature>
<organism evidence="2 3">
    <name type="scientific">Cellulomonas triticagri</name>
    <dbReference type="NCBI Taxonomy" id="2483352"/>
    <lineage>
        <taxon>Bacteria</taxon>
        <taxon>Bacillati</taxon>
        <taxon>Actinomycetota</taxon>
        <taxon>Actinomycetes</taxon>
        <taxon>Micrococcales</taxon>
        <taxon>Cellulomonadaceae</taxon>
        <taxon>Cellulomonas</taxon>
    </lineage>
</organism>
<feature type="transmembrane region" description="Helical" evidence="1">
    <location>
        <begin position="326"/>
        <end position="350"/>
    </location>
</feature>
<evidence type="ECO:0000313" key="3">
    <source>
        <dbReference type="Proteomes" id="UP000269289"/>
    </source>
</evidence>
<keyword evidence="1" id="KW-0812">Transmembrane</keyword>
<feature type="transmembrane region" description="Helical" evidence="1">
    <location>
        <begin position="37"/>
        <end position="58"/>
    </location>
</feature>
<accession>A0A3M2IZP8</accession>
<name>A0A3M2IZP8_9CELL</name>
<sequence length="511" mass="52372">MSDGDLGRSLASPAERVAAVHAWHAGRGLRATRRDHAFTGYVLVLLAFLYVLPVVLAAGRSGPSIHLAELQDHRWTSWAAAAVVWWVGQLLALRWGALLMRPFLLHVFTSTDLRPASFLRPLLRRRAVQAFVVVTAVMWTAVVAVSDARSGAGLLAQSLALAAALAGLAVSSWLCGQVWNPTSTLLGAVCAPAVLALPVVGPWGSGAIGFSSILLGLALGAGYWADRTVGGVDLRRLEGEVARAARATVHARTGMLVDALDQYLPEPRWGGVGLIGRDGRPRSLVVQGAVRAVRTPHRAAAGLVAVVAGSCLVMTGILVQPRGAGAVAWACGAVAAYLAAGWLSSTWWSLRDEIATAPILGPRGGGTVGRAVVWPGVALTAGAVLGAGLAVVVAWPVPVADLAGGGALTLVTVVLVLAARVMSATRTDLPVELLLPAMSPLGDLSGVRVVAWQLDGVLAVGAGTVLMTLAPSSVGSAALGLGVAVGCAVAAVRRSGAEVRALIPAWRGQGR</sequence>
<proteinExistence type="predicted"/>
<evidence type="ECO:0000313" key="2">
    <source>
        <dbReference type="EMBL" id="RMI05130.1"/>
    </source>
</evidence>
<feature type="transmembrane region" description="Helical" evidence="1">
    <location>
        <begin position="371"/>
        <end position="396"/>
    </location>
</feature>
<feature type="transmembrane region" description="Helical" evidence="1">
    <location>
        <begin position="402"/>
        <end position="421"/>
    </location>
</feature>
<dbReference type="AlphaFoldDB" id="A0A3M2IZP8"/>